<proteinExistence type="predicted"/>
<comment type="caution">
    <text evidence="1">The sequence shown here is derived from an EMBL/GenBank/DDBJ whole genome shotgun (WGS) entry which is preliminary data.</text>
</comment>
<dbReference type="RefSeq" id="WP_214352789.1">
    <property type="nucleotide sequence ID" value="NZ_JAHBOH010000002.1"/>
</dbReference>
<dbReference type="Proteomes" id="UP000722125">
    <property type="component" value="Unassembled WGS sequence"/>
</dbReference>
<dbReference type="EMBL" id="JAHBOH010000002">
    <property type="protein sequence ID" value="MBT0995662.1"/>
    <property type="molecule type" value="Genomic_DNA"/>
</dbReference>
<name>A0ABS5U2S8_9CELL</name>
<dbReference type="SUPFAM" id="SSF141694">
    <property type="entry name" value="AF2212/PG0164-like"/>
    <property type="match status" value="1"/>
</dbReference>
<sequence length="144" mass="15128">MTTFRTVLIRSGANNVGIDVPEDLVLALGAGRRPPVLVTLNGHTYRSTVAPMGGRYLVPVSAQVRAEAGVAGGEEHEVTIVLDDQPRTVDVPDDLAAALAAAGVRDAFDALAPSRRKEHVRGVVEAKQEATRARRVAAVVASLT</sequence>
<accession>A0ABS5U2S8</accession>
<evidence type="ECO:0000313" key="1">
    <source>
        <dbReference type="EMBL" id="MBT0995662.1"/>
    </source>
</evidence>
<dbReference type="Pfam" id="PF08922">
    <property type="entry name" value="DUF1905"/>
    <property type="match status" value="1"/>
</dbReference>
<evidence type="ECO:0000313" key="2">
    <source>
        <dbReference type="Proteomes" id="UP000722125"/>
    </source>
</evidence>
<dbReference type="Pfam" id="PF13376">
    <property type="entry name" value="OmdA"/>
    <property type="match status" value="1"/>
</dbReference>
<dbReference type="InterPro" id="IPR037079">
    <property type="entry name" value="AF2212/PG0164-like_sf"/>
</dbReference>
<gene>
    <name evidence="1" type="ORF">KIN34_15385</name>
</gene>
<organism evidence="1 2">
    <name type="scientific">Cellulomonas fulva</name>
    <dbReference type="NCBI Taxonomy" id="2835530"/>
    <lineage>
        <taxon>Bacteria</taxon>
        <taxon>Bacillati</taxon>
        <taxon>Actinomycetota</taxon>
        <taxon>Actinomycetes</taxon>
        <taxon>Micrococcales</taxon>
        <taxon>Cellulomonadaceae</taxon>
        <taxon>Cellulomonas</taxon>
    </lineage>
</organism>
<reference evidence="1 2" key="1">
    <citation type="submission" date="2021-05" db="EMBL/GenBank/DDBJ databases">
        <title>Description of Cellulomonas sp. DKR-3 sp. nov.</title>
        <authorList>
            <person name="Dahal R.H."/>
            <person name="Chaudhary D.K."/>
        </authorList>
    </citation>
    <scope>NUCLEOTIDE SEQUENCE [LARGE SCALE GENOMIC DNA]</scope>
    <source>
        <strain evidence="1 2">DKR-3</strain>
    </source>
</reference>
<protein>
    <submittedName>
        <fullName evidence="1">YdeI/OmpD-associated family protein</fullName>
    </submittedName>
</protein>
<dbReference type="Gene3D" id="2.40.30.100">
    <property type="entry name" value="AF2212/PG0164-like"/>
    <property type="match status" value="1"/>
</dbReference>
<keyword evidence="2" id="KW-1185">Reference proteome</keyword>
<dbReference type="InterPro" id="IPR015018">
    <property type="entry name" value="DUF1905"/>
</dbReference>